<dbReference type="AlphaFoldDB" id="A0A075LRU5"/>
<proteinExistence type="predicted"/>
<keyword evidence="1" id="KW-0812">Transmembrane</keyword>
<accession>A0A075LRU5</accession>
<evidence type="ECO:0000256" key="1">
    <source>
        <dbReference type="SAM" id="Phobius"/>
    </source>
</evidence>
<evidence type="ECO:0008006" key="4">
    <source>
        <dbReference type="Google" id="ProtNLM"/>
    </source>
</evidence>
<dbReference type="eggNOG" id="ENOG502N5AV">
    <property type="taxonomic scope" value="Archaea"/>
</dbReference>
<dbReference type="KEGG" id="ppac:PAP_02020"/>
<reference evidence="3" key="1">
    <citation type="submission" date="2013-06" db="EMBL/GenBank/DDBJ databases">
        <title>Complete Genome Sequence of Hyperthermophilic Palaeococcus pacificus DY20341T, Isolated from a Deep-Sea Hydrothermal Sediments.</title>
        <authorList>
            <person name="Zeng X."/>
            <person name="Shao Z."/>
        </authorList>
    </citation>
    <scope>NUCLEOTIDE SEQUENCE [LARGE SCALE GENOMIC DNA]</scope>
    <source>
        <strain evidence="3">DY20341</strain>
    </source>
</reference>
<reference evidence="2 3" key="2">
    <citation type="journal article" date="2015" name="Genome Announc.">
        <title>Complete Genome Sequence of Hyperthermophilic Piezophilic Archaeon Palaeococcus pacificus DY20341T, Isolated from Deep-Sea Hydrothermal Sediments.</title>
        <authorList>
            <person name="Zeng X."/>
            <person name="Jebbar M."/>
            <person name="Shao Z."/>
        </authorList>
    </citation>
    <scope>NUCLEOTIDE SEQUENCE [LARGE SCALE GENOMIC DNA]</scope>
    <source>
        <strain evidence="2 3">DY20341</strain>
    </source>
</reference>
<keyword evidence="1" id="KW-0472">Membrane</keyword>
<feature type="transmembrane region" description="Helical" evidence="1">
    <location>
        <begin position="87"/>
        <end position="111"/>
    </location>
</feature>
<dbReference type="Proteomes" id="UP000027981">
    <property type="component" value="Chromosome"/>
</dbReference>
<feature type="transmembrane region" description="Helical" evidence="1">
    <location>
        <begin position="146"/>
        <end position="163"/>
    </location>
</feature>
<protein>
    <recommendedName>
        <fullName evidence="4">Yip1 domain-containing protein</fullName>
    </recommendedName>
</protein>
<feature type="transmembrane region" description="Helical" evidence="1">
    <location>
        <begin position="7"/>
        <end position="32"/>
    </location>
</feature>
<keyword evidence="1" id="KW-1133">Transmembrane helix</keyword>
<sequence length="167" mass="19034">MIFLCALGYFTLNFSAVVVKLFIVSASLYAPYLLSVLMAGYTQLLSVLLLGGFIRVTLWFAIEIILLKIVTIPKSGSKLNISKLFNFMPLAFGGWLVFFLRLLDYFMFGGFLYYRRIFEQILVIMAWIFSYYLLSKNINEQLGNTLLAYSFSILTGTITFVLLPPPL</sequence>
<feature type="transmembrane region" description="Helical" evidence="1">
    <location>
        <begin position="44"/>
        <end position="66"/>
    </location>
</feature>
<evidence type="ECO:0000313" key="2">
    <source>
        <dbReference type="EMBL" id="AIF68836.1"/>
    </source>
</evidence>
<name>A0A075LRU5_9EURY</name>
<dbReference type="HOGENOM" id="CLU_1590940_0_0_2"/>
<organism evidence="2 3">
    <name type="scientific">Palaeococcus pacificus DY20341</name>
    <dbReference type="NCBI Taxonomy" id="1343739"/>
    <lineage>
        <taxon>Archaea</taxon>
        <taxon>Methanobacteriati</taxon>
        <taxon>Methanobacteriota</taxon>
        <taxon>Thermococci</taxon>
        <taxon>Thermococcales</taxon>
        <taxon>Thermococcaceae</taxon>
        <taxon>Palaeococcus</taxon>
    </lineage>
</organism>
<feature type="transmembrane region" description="Helical" evidence="1">
    <location>
        <begin position="117"/>
        <end position="134"/>
    </location>
</feature>
<keyword evidence="3" id="KW-1185">Reference proteome</keyword>
<gene>
    <name evidence="2" type="ORF">PAP_02020</name>
</gene>
<dbReference type="EMBL" id="CP006019">
    <property type="protein sequence ID" value="AIF68836.1"/>
    <property type="molecule type" value="Genomic_DNA"/>
</dbReference>
<evidence type="ECO:0000313" key="3">
    <source>
        <dbReference type="Proteomes" id="UP000027981"/>
    </source>
</evidence>